<reference evidence="2" key="1">
    <citation type="submission" date="2020-04" db="EMBL/GenBank/DDBJ databases">
        <authorList>
            <person name="Chiriac C."/>
            <person name="Salcher M."/>
            <person name="Ghai R."/>
            <person name="Kavagutti S V."/>
        </authorList>
    </citation>
    <scope>NUCLEOTIDE SEQUENCE</scope>
</reference>
<accession>A0A6J5LLD4</accession>
<organism evidence="2">
    <name type="scientific">uncultured Caudovirales phage</name>
    <dbReference type="NCBI Taxonomy" id="2100421"/>
    <lineage>
        <taxon>Viruses</taxon>
        <taxon>Duplodnaviria</taxon>
        <taxon>Heunggongvirae</taxon>
        <taxon>Uroviricota</taxon>
        <taxon>Caudoviricetes</taxon>
        <taxon>Peduoviridae</taxon>
        <taxon>Maltschvirus</taxon>
        <taxon>Maltschvirus maltsch</taxon>
    </lineage>
</organism>
<gene>
    <name evidence="2" type="ORF">UFOVP269_36</name>
    <name evidence="1" type="ORF">UFOVP98_34</name>
</gene>
<sequence length="58" mass="7114">MNHIELFEKTINDNSYQTLELRLMMKHFNNYTLEQANEILVKLKEFIDMKTNDFMRSE</sequence>
<evidence type="ECO:0000313" key="2">
    <source>
        <dbReference type="EMBL" id="CAB4134322.1"/>
    </source>
</evidence>
<protein>
    <submittedName>
        <fullName evidence="2">Uncharacterized protein</fullName>
    </submittedName>
</protein>
<proteinExistence type="predicted"/>
<name>A0A6J5LLD4_9CAUD</name>
<dbReference type="EMBL" id="LR796217">
    <property type="protein sequence ID" value="CAB4127778.1"/>
    <property type="molecule type" value="Genomic_DNA"/>
</dbReference>
<evidence type="ECO:0000313" key="1">
    <source>
        <dbReference type="EMBL" id="CAB4127778.1"/>
    </source>
</evidence>
<dbReference type="EMBL" id="LR796283">
    <property type="protein sequence ID" value="CAB4134322.1"/>
    <property type="molecule type" value="Genomic_DNA"/>
</dbReference>